<dbReference type="EMBL" id="CAXAMN010009236">
    <property type="protein sequence ID" value="CAK9028092.1"/>
    <property type="molecule type" value="Genomic_DNA"/>
</dbReference>
<protein>
    <recommendedName>
        <fullName evidence="6">DNA (cytosine-5-)-methyltransferase</fullName>
    </recommendedName>
</protein>
<comment type="caution">
    <text evidence="4">The sequence shown here is derived from an EMBL/GenBank/DDBJ whole genome shotgun (WGS) entry which is preliminary data.</text>
</comment>
<feature type="region of interest" description="Disordered" evidence="3">
    <location>
        <begin position="868"/>
        <end position="892"/>
    </location>
</feature>
<evidence type="ECO:0008006" key="6">
    <source>
        <dbReference type="Google" id="ProtNLM"/>
    </source>
</evidence>
<evidence type="ECO:0000256" key="2">
    <source>
        <dbReference type="ARBA" id="ARBA00022679"/>
    </source>
</evidence>
<dbReference type="InterPro" id="IPR001525">
    <property type="entry name" value="C5_MeTfrase"/>
</dbReference>
<dbReference type="Proteomes" id="UP001642484">
    <property type="component" value="Unassembled WGS sequence"/>
</dbReference>
<keyword evidence="5" id="KW-1185">Reference proteome</keyword>
<evidence type="ECO:0000313" key="5">
    <source>
        <dbReference type="Proteomes" id="UP001642484"/>
    </source>
</evidence>
<dbReference type="SUPFAM" id="SSF53335">
    <property type="entry name" value="S-adenosyl-L-methionine-dependent methyltransferases"/>
    <property type="match status" value="1"/>
</dbReference>
<keyword evidence="1" id="KW-0489">Methyltransferase</keyword>
<evidence type="ECO:0000256" key="1">
    <source>
        <dbReference type="ARBA" id="ARBA00022603"/>
    </source>
</evidence>
<evidence type="ECO:0000256" key="3">
    <source>
        <dbReference type="SAM" id="MobiDB-lite"/>
    </source>
</evidence>
<sequence>MEEHIFGLPPRSVGDRIDVVVDVLDSTASGCGIRLLPFGVECSLLGLGLPLGRVSAYGLEVFEIDPCLVLVPSADCWWRSAPDAKEPLAPFLLELCVGFGGMSIGASFLGAVPVVSVDFSPLSVRHLKANSHGQVLALDLNDPQASRIIHAACPLHGFTGTMGFPCQPYSSQGRMQGWNDSRAFVLLSGLRVFWFTQPQAVILECVAAARSNHDTRQAIAAFAKAMGFEILELTFDLGTQWPCKRLRWWTLLIPPRWNHHGLHPWPFLPSTPKIGQVLPQWGTWSEPDETELQLDMDELALYMDPRLGKEDRCLTLDSIAPTFLHSYSNATRPCPCNCRSAGFRFGTLLDQGLRGCWVPSQVHGNPRFLHPRELAAMLGVPDSVILPLGPRESNCLLGLIASPIQMVWIYGTLVENYQMATGSEEVLTALATLENYKRELIRQLHDGFPAFDTQPMHFQLWSNGACLEIMCNRASTAGSLLSAERIQLDWGHHGQISAEGGLPISDDSLLQAQGSYLLEGHGKQQARERPTGLLAIGIAHEQELIIECVEPGSFLFQVLRKHNLQHILFLRDDLGRVYGADFRLWRSLRLLTLPWLVSGWHTLVGRGPPTHGSDGTRLGLGDPIIWTTLQSVVRQRGLMAAGPVWVFSPKQANTLLRTSLPPVLEAGAIQGSAQVLCIFPADEHWALLHGIIQDGRIAWTYFDGLRDRLFEAASQLSQQLSALLGVSVTSFTSASHYTQQAEYTCGTIALLHACLALGFPGGFTEDNITRIHEHLLLHDRKADFIGYGPLGRADTLSELASLLSEHGVPAELSRDRATLVLEKLGTSLVQSALRSKMPWAALKAEASKPSFRLRLVTPLELSQHLQDREKTTFGASASSKKQRGAREKKLASKPIKVDPQALELFPDTFVDEDGNRVGAIDFQEVAADQSGIALCNAEGAAPFFSSSSPSSDALALALIDLPEEDITAAAKIQKCMIPAKYKATEEPVVFFGGLLQLGDVAVKRKASQSMPQPAVVTTTVLKIQAYRDLLGTSWEAVSRAPIRELADATPALQLCKDSKCTGKTTDCQKAHPAVDEQYDGVILDLWSRLFTTMEGKKTEAKEADCFSVLIRVPSSMVSQILQQQPVGFFFEPRCQTTKGPDPRYKVIWLPGLDHLAASHQAKTCSKTVCLMRIKQRFGVRVLAKDEETAFKALRPGVPFMDVEVKQIYNLMPLPHGTQKSAVSALLKEWNWSAKPLQPGKGNAGYMAWTIGAATPPPRAVMPGFKLDVLITDRYDDLAKEIRQDIQQDLDSKLKQIGTANPDTDQRILQLESGLTEIQAQNKQFSQWFHDVHHTCHSTQASISELQQQAVHQKQEIQRLGQEVLTGQAKFQQLVQTAVHEVKSDFAKEMNGRFDTLEAMMAKKAKHEA</sequence>
<gene>
    <name evidence="4" type="ORF">CCMP2556_LOCUS16983</name>
</gene>
<dbReference type="Pfam" id="PF00145">
    <property type="entry name" value="DNA_methylase"/>
    <property type="match status" value="1"/>
</dbReference>
<accession>A0ABP0KML2</accession>
<evidence type="ECO:0000313" key="4">
    <source>
        <dbReference type="EMBL" id="CAK9028092.1"/>
    </source>
</evidence>
<organism evidence="4 5">
    <name type="scientific">Durusdinium trenchii</name>
    <dbReference type="NCBI Taxonomy" id="1381693"/>
    <lineage>
        <taxon>Eukaryota</taxon>
        <taxon>Sar</taxon>
        <taxon>Alveolata</taxon>
        <taxon>Dinophyceae</taxon>
        <taxon>Suessiales</taxon>
        <taxon>Symbiodiniaceae</taxon>
        <taxon>Durusdinium</taxon>
    </lineage>
</organism>
<dbReference type="Gene3D" id="3.40.50.150">
    <property type="entry name" value="Vaccinia Virus protein VP39"/>
    <property type="match status" value="1"/>
</dbReference>
<proteinExistence type="predicted"/>
<dbReference type="InterPro" id="IPR029063">
    <property type="entry name" value="SAM-dependent_MTases_sf"/>
</dbReference>
<reference evidence="4 5" key="1">
    <citation type="submission" date="2024-02" db="EMBL/GenBank/DDBJ databases">
        <authorList>
            <person name="Chen Y."/>
            <person name="Shah S."/>
            <person name="Dougan E. K."/>
            <person name="Thang M."/>
            <person name="Chan C."/>
        </authorList>
    </citation>
    <scope>NUCLEOTIDE SEQUENCE [LARGE SCALE GENOMIC DNA]</scope>
</reference>
<keyword evidence="2" id="KW-0808">Transferase</keyword>
<name>A0ABP0KML2_9DINO</name>